<dbReference type="PRINTS" id="PR00035">
    <property type="entry name" value="HTHGNTR"/>
</dbReference>
<dbReference type="InterPro" id="IPR036388">
    <property type="entry name" value="WH-like_DNA-bd_sf"/>
</dbReference>
<dbReference type="EMBL" id="CP061169">
    <property type="protein sequence ID" value="QPZ38980.1"/>
    <property type="molecule type" value="Genomic_DNA"/>
</dbReference>
<dbReference type="InterPro" id="IPR036390">
    <property type="entry name" value="WH_DNA-bd_sf"/>
</dbReference>
<dbReference type="PROSITE" id="PS50949">
    <property type="entry name" value="HTH_GNTR"/>
    <property type="match status" value="1"/>
</dbReference>
<dbReference type="Pfam" id="PF07729">
    <property type="entry name" value="FCD"/>
    <property type="match status" value="1"/>
</dbReference>
<evidence type="ECO:0000313" key="6">
    <source>
        <dbReference type="EMBL" id="QPZ38980.1"/>
    </source>
</evidence>
<dbReference type="Gene3D" id="1.20.120.530">
    <property type="entry name" value="GntR ligand-binding domain-like"/>
    <property type="match status" value="1"/>
</dbReference>
<evidence type="ECO:0000313" key="7">
    <source>
        <dbReference type="Proteomes" id="UP000662814"/>
    </source>
</evidence>
<proteinExistence type="predicted"/>
<dbReference type="CDD" id="cd07377">
    <property type="entry name" value="WHTH_GntR"/>
    <property type="match status" value="1"/>
</dbReference>
<evidence type="ECO:0000256" key="1">
    <source>
        <dbReference type="ARBA" id="ARBA00023015"/>
    </source>
</evidence>
<gene>
    <name evidence="6" type="ORF">HCR76_02445</name>
</gene>
<dbReference type="SMART" id="SM00345">
    <property type="entry name" value="HTH_GNTR"/>
    <property type="match status" value="1"/>
</dbReference>
<evidence type="ECO:0000259" key="5">
    <source>
        <dbReference type="PROSITE" id="PS50949"/>
    </source>
</evidence>
<feature type="region of interest" description="Disordered" evidence="4">
    <location>
        <begin position="231"/>
        <end position="253"/>
    </location>
</feature>
<name>A0ABX6YK13_9MICO</name>
<dbReference type="InterPro" id="IPR000524">
    <property type="entry name" value="Tscrpt_reg_HTH_GntR"/>
</dbReference>
<dbReference type="Pfam" id="PF00392">
    <property type="entry name" value="GntR"/>
    <property type="match status" value="1"/>
</dbReference>
<evidence type="ECO:0000256" key="4">
    <source>
        <dbReference type="SAM" id="MobiDB-lite"/>
    </source>
</evidence>
<protein>
    <submittedName>
        <fullName evidence="6">GntR family transcriptional regulator</fullName>
    </submittedName>
</protein>
<dbReference type="SUPFAM" id="SSF48008">
    <property type="entry name" value="GntR ligand-binding domain-like"/>
    <property type="match status" value="1"/>
</dbReference>
<dbReference type="PANTHER" id="PTHR43537">
    <property type="entry name" value="TRANSCRIPTIONAL REGULATOR, GNTR FAMILY"/>
    <property type="match status" value="1"/>
</dbReference>
<organism evidence="6 7">
    <name type="scientific">Paramicrobacterium chengjingii</name>
    <dbReference type="NCBI Taxonomy" id="2769067"/>
    <lineage>
        <taxon>Bacteria</taxon>
        <taxon>Bacillati</taxon>
        <taxon>Actinomycetota</taxon>
        <taxon>Actinomycetes</taxon>
        <taxon>Micrococcales</taxon>
        <taxon>Microbacteriaceae</taxon>
        <taxon>Paramicrobacterium</taxon>
    </lineage>
</organism>
<dbReference type="PANTHER" id="PTHR43537:SF5">
    <property type="entry name" value="UXU OPERON TRANSCRIPTIONAL REGULATOR"/>
    <property type="match status" value="1"/>
</dbReference>
<sequence length="253" mass="27063">MPQSTRRSGAPVSVFRVPRTSTVDLIAIELRNAIFSGALPVGGQIGEVEISSQLGVSRSPLREAMQRLVQEGLLTATPGRGLRVSKIGPEHVADLYAARMAVESESLRRVMRRGDSVALSQLEKSYAALIEVSEGTDARAIGNADIAFHQALVDAAGSRRLSQYMSTLIIETRIASFSSPNGYVVRRSVSPTYETLLDAMRTGDVDAAVAALSVQFDDAVSRLIGKDAEVETVETPPDAAPPSFEPIIESPRA</sequence>
<keyword evidence="2" id="KW-0238">DNA-binding</keyword>
<dbReference type="Proteomes" id="UP000662814">
    <property type="component" value="Chromosome"/>
</dbReference>
<evidence type="ECO:0000256" key="2">
    <source>
        <dbReference type="ARBA" id="ARBA00023125"/>
    </source>
</evidence>
<dbReference type="Gene3D" id="1.10.10.10">
    <property type="entry name" value="Winged helix-like DNA-binding domain superfamily/Winged helix DNA-binding domain"/>
    <property type="match status" value="1"/>
</dbReference>
<keyword evidence="3" id="KW-0804">Transcription</keyword>
<feature type="domain" description="HTH gntR-type" evidence="5">
    <location>
        <begin position="20"/>
        <end position="87"/>
    </location>
</feature>
<accession>A0ABX6YK13</accession>
<dbReference type="SMART" id="SM00895">
    <property type="entry name" value="FCD"/>
    <property type="match status" value="1"/>
</dbReference>
<keyword evidence="7" id="KW-1185">Reference proteome</keyword>
<dbReference type="InterPro" id="IPR008920">
    <property type="entry name" value="TF_FadR/GntR_C"/>
</dbReference>
<evidence type="ECO:0000256" key="3">
    <source>
        <dbReference type="ARBA" id="ARBA00023163"/>
    </source>
</evidence>
<reference evidence="6 7" key="1">
    <citation type="submission" date="2020-12" db="EMBL/GenBank/DDBJ databases">
        <title>Microbacterium sp. HY060.</title>
        <authorList>
            <person name="Zhou J."/>
        </authorList>
    </citation>
    <scope>NUCLEOTIDE SEQUENCE [LARGE SCALE GENOMIC DNA]</scope>
    <source>
        <strain evidence="6 7">HY60</strain>
    </source>
</reference>
<keyword evidence="1" id="KW-0805">Transcription regulation</keyword>
<dbReference type="SUPFAM" id="SSF46785">
    <property type="entry name" value="Winged helix' DNA-binding domain"/>
    <property type="match status" value="1"/>
</dbReference>
<dbReference type="InterPro" id="IPR011711">
    <property type="entry name" value="GntR_C"/>
</dbReference>
<dbReference type="RefSeq" id="WP_166984994.1">
    <property type="nucleotide sequence ID" value="NZ_CP061169.1"/>
</dbReference>